<proteinExistence type="predicted"/>
<evidence type="ECO:0000259" key="1">
    <source>
        <dbReference type="PROSITE" id="PS51832"/>
    </source>
</evidence>
<dbReference type="SMART" id="SM00471">
    <property type="entry name" value="HDc"/>
    <property type="match status" value="1"/>
</dbReference>
<sequence>MENLSYAKNLKFDYSYSSLLKKMIKEADYNTYLHSQRLKAPALLLGEELELENDKLGDLMLLAELHDLGKIIISNDILVNDGPLNESEWQQIKEHPVTGFQIAYTSLDMVDVAEGILTHHEWWDGSGYPLALKGEDIPLAARIIAVVDAYDVMKYGRNYKPAMSDQEIIEELTVSSGIQFDPLLVKIFIDLNFN</sequence>
<name>A0A1G8K3W7_9FIRM</name>
<dbReference type="SUPFAM" id="SSF109604">
    <property type="entry name" value="HD-domain/PDEase-like"/>
    <property type="match status" value="1"/>
</dbReference>
<dbReference type="PROSITE" id="PS51832">
    <property type="entry name" value="HD_GYP"/>
    <property type="match status" value="1"/>
</dbReference>
<dbReference type="Proteomes" id="UP000198945">
    <property type="component" value="Unassembled WGS sequence"/>
</dbReference>
<organism evidence="2 3">
    <name type="scientific">Halanaerobium congolense</name>
    <dbReference type="NCBI Taxonomy" id="54121"/>
    <lineage>
        <taxon>Bacteria</taxon>
        <taxon>Bacillati</taxon>
        <taxon>Bacillota</taxon>
        <taxon>Clostridia</taxon>
        <taxon>Halanaerobiales</taxon>
        <taxon>Halanaerobiaceae</taxon>
        <taxon>Halanaerobium</taxon>
    </lineage>
</organism>
<dbReference type="InterPro" id="IPR052020">
    <property type="entry name" value="Cyclic_di-GMP/3'3'-cGAMP_PDE"/>
</dbReference>
<evidence type="ECO:0000313" key="3">
    <source>
        <dbReference type="Proteomes" id="UP000198945"/>
    </source>
</evidence>
<protein>
    <submittedName>
        <fullName evidence="2">HD domain-containing protein</fullName>
    </submittedName>
</protein>
<dbReference type="PANTHER" id="PTHR45228">
    <property type="entry name" value="CYCLIC DI-GMP PHOSPHODIESTERASE TM_0186-RELATED"/>
    <property type="match status" value="1"/>
</dbReference>
<dbReference type="Pfam" id="PF13487">
    <property type="entry name" value="HD_5"/>
    <property type="match status" value="1"/>
</dbReference>
<dbReference type="RefSeq" id="WP_089716551.1">
    <property type="nucleotide sequence ID" value="NZ_FNEH01000005.1"/>
</dbReference>
<feature type="domain" description="HD-GYP" evidence="1">
    <location>
        <begin position="9"/>
        <end position="194"/>
    </location>
</feature>
<gene>
    <name evidence="2" type="ORF">SAMN04515654_10588</name>
</gene>
<dbReference type="InterPro" id="IPR037522">
    <property type="entry name" value="HD_GYP_dom"/>
</dbReference>
<dbReference type="EMBL" id="FNEH01000005">
    <property type="protein sequence ID" value="SDI38118.1"/>
    <property type="molecule type" value="Genomic_DNA"/>
</dbReference>
<dbReference type="Gene3D" id="1.10.3210.10">
    <property type="entry name" value="Hypothetical protein af1432"/>
    <property type="match status" value="1"/>
</dbReference>
<accession>A0A1G8K3W7</accession>
<evidence type="ECO:0000313" key="2">
    <source>
        <dbReference type="EMBL" id="SDI38118.1"/>
    </source>
</evidence>
<dbReference type="AlphaFoldDB" id="A0A1G8K3W7"/>
<dbReference type="InterPro" id="IPR003607">
    <property type="entry name" value="HD/PDEase_dom"/>
</dbReference>
<reference evidence="2 3" key="1">
    <citation type="submission" date="2016-10" db="EMBL/GenBank/DDBJ databases">
        <authorList>
            <person name="de Groot N.N."/>
        </authorList>
    </citation>
    <scope>NUCLEOTIDE SEQUENCE [LARGE SCALE GENOMIC DNA]</scope>
    <source>
        <strain evidence="2 3">WG7</strain>
    </source>
</reference>
<dbReference type="CDD" id="cd00077">
    <property type="entry name" value="HDc"/>
    <property type="match status" value="1"/>
</dbReference>
<dbReference type="PANTHER" id="PTHR45228:SF1">
    <property type="entry name" value="CYCLIC DI-GMP PHOSPHODIESTERASE TM_0186"/>
    <property type="match status" value="1"/>
</dbReference>